<dbReference type="EMBL" id="RCCK01000011">
    <property type="protein sequence ID" value="RLJ76918.1"/>
    <property type="molecule type" value="Genomic_DNA"/>
</dbReference>
<dbReference type="AlphaFoldDB" id="A0A497Y7H1"/>
<name>A0A497Y7H1_9SPHI</name>
<evidence type="ECO:0000313" key="2">
    <source>
        <dbReference type="Proteomes" id="UP000273898"/>
    </source>
</evidence>
<dbReference type="Proteomes" id="UP000273898">
    <property type="component" value="Unassembled WGS sequence"/>
</dbReference>
<protein>
    <recommendedName>
        <fullName evidence="3">Lipocalin-like domain-containing protein</fullName>
    </recommendedName>
</protein>
<reference evidence="1 2" key="1">
    <citation type="submission" date="2018-10" db="EMBL/GenBank/DDBJ databases">
        <title>Genomic Encyclopedia of Archaeal and Bacterial Type Strains, Phase II (KMG-II): from individual species to whole genera.</title>
        <authorList>
            <person name="Goeker M."/>
        </authorList>
    </citation>
    <scope>NUCLEOTIDE SEQUENCE [LARGE SCALE GENOMIC DNA]</scope>
    <source>
        <strain evidence="1 2">DSM 19624</strain>
    </source>
</reference>
<evidence type="ECO:0000313" key="1">
    <source>
        <dbReference type="EMBL" id="RLJ76918.1"/>
    </source>
</evidence>
<evidence type="ECO:0008006" key="3">
    <source>
        <dbReference type="Google" id="ProtNLM"/>
    </source>
</evidence>
<sequence length="175" mass="19927">MRLAFSLRIKFLSKYDSFSKVGTKFVKTALIMDILKLNLTMKRQITILSLLMLLTSTIISCKKDTTSLKAQMMGRWTLNKIVTTGYTDEKLNGEVDYGKTTDYIDYKSNNDDQVEISLSGNRTIGEYVIIYSDQFSMSINDGLNYCKINSITANKLEFTAKIDKTNVTKVYSLSR</sequence>
<gene>
    <name evidence="1" type="ORF">BCL90_1970</name>
</gene>
<proteinExistence type="predicted"/>
<accession>A0A497Y7H1</accession>
<organism evidence="1 2">
    <name type="scientific">Pedobacter alluvionis</name>
    <dbReference type="NCBI Taxonomy" id="475253"/>
    <lineage>
        <taxon>Bacteria</taxon>
        <taxon>Pseudomonadati</taxon>
        <taxon>Bacteroidota</taxon>
        <taxon>Sphingobacteriia</taxon>
        <taxon>Sphingobacteriales</taxon>
        <taxon>Sphingobacteriaceae</taxon>
        <taxon>Pedobacter</taxon>
    </lineage>
</organism>
<comment type="caution">
    <text evidence="1">The sequence shown here is derived from an EMBL/GenBank/DDBJ whole genome shotgun (WGS) entry which is preliminary data.</text>
</comment>